<organism evidence="1 2">
    <name type="scientific">Diphasiastrum complanatum</name>
    <name type="common">Issler's clubmoss</name>
    <name type="synonym">Lycopodium complanatum</name>
    <dbReference type="NCBI Taxonomy" id="34168"/>
    <lineage>
        <taxon>Eukaryota</taxon>
        <taxon>Viridiplantae</taxon>
        <taxon>Streptophyta</taxon>
        <taxon>Embryophyta</taxon>
        <taxon>Tracheophyta</taxon>
        <taxon>Lycopodiopsida</taxon>
        <taxon>Lycopodiales</taxon>
        <taxon>Lycopodiaceae</taxon>
        <taxon>Lycopodioideae</taxon>
        <taxon>Diphasiastrum</taxon>
    </lineage>
</organism>
<dbReference type="Proteomes" id="UP001162992">
    <property type="component" value="Chromosome 18"/>
</dbReference>
<sequence length="500" mass="56168">MSLGYAEKLSFRADVGKVGMPELFDSDIDLQSKVEKLAELIRESRHMVVFTGAGISTSCGIPDFRGPKGIWTLQHEGRPMPKAETPFHQARPSLTHMALVELVRAKLLKFIISQNIDGLHLRSGVPRAQLAELHGNCFMEKCPSCRKEYLRDTEVETIGLKETGRRCVLANCGGKLIDTIVDWEDALPSTELYLAEKHSKEADLVLCLGTSLQITPACNLPLKALRSGGKLVIVNLQGTPKDKKATLLIHGRVDEVMAGVMKHLQRRIPPFVRIDRMIVSCSFSWTRRKSVRWLLRIASVQGQREPLHFLKCVEVMYPHRPDMKQGLLHEQPYVVRRETMKLKALDVLLKLHLGEGCMCSTVEIEHALNFESCRSTNQIALLNSSETMQIIACKTPEINLETAMETLRVQAADDETCGRVAILETRDLPTSRGSAVEYAIVTSIFTHALAIKRERLDEHFSESKRGLENSIDFKEGIPKKPRQFKPRSKNFAPDSDISSK</sequence>
<reference evidence="2" key="1">
    <citation type="journal article" date="2024" name="Proc. Natl. Acad. Sci. U.S.A.">
        <title>Extraordinary preservation of gene collinearity over three hundred million years revealed in homosporous lycophytes.</title>
        <authorList>
            <person name="Li C."/>
            <person name="Wickell D."/>
            <person name="Kuo L.Y."/>
            <person name="Chen X."/>
            <person name="Nie B."/>
            <person name="Liao X."/>
            <person name="Peng D."/>
            <person name="Ji J."/>
            <person name="Jenkins J."/>
            <person name="Williams M."/>
            <person name="Shu S."/>
            <person name="Plott C."/>
            <person name="Barry K."/>
            <person name="Rajasekar S."/>
            <person name="Grimwood J."/>
            <person name="Han X."/>
            <person name="Sun S."/>
            <person name="Hou Z."/>
            <person name="He W."/>
            <person name="Dai G."/>
            <person name="Sun C."/>
            <person name="Schmutz J."/>
            <person name="Leebens-Mack J.H."/>
            <person name="Li F.W."/>
            <person name="Wang L."/>
        </authorList>
    </citation>
    <scope>NUCLEOTIDE SEQUENCE [LARGE SCALE GENOMIC DNA]</scope>
    <source>
        <strain evidence="2">cv. PW_Plant_1</strain>
    </source>
</reference>
<evidence type="ECO:0000313" key="1">
    <source>
        <dbReference type="EMBL" id="KAJ7523562.1"/>
    </source>
</evidence>
<comment type="caution">
    <text evidence="1">The sequence shown here is derived from an EMBL/GenBank/DDBJ whole genome shotgun (WGS) entry which is preliminary data.</text>
</comment>
<accession>A0ACC2B285</accession>
<gene>
    <name evidence="1" type="ORF">O6H91_18G054200</name>
</gene>
<keyword evidence="2" id="KW-1185">Reference proteome</keyword>
<dbReference type="EMBL" id="CM055109">
    <property type="protein sequence ID" value="KAJ7523562.1"/>
    <property type="molecule type" value="Genomic_DNA"/>
</dbReference>
<evidence type="ECO:0000313" key="2">
    <source>
        <dbReference type="Proteomes" id="UP001162992"/>
    </source>
</evidence>
<proteinExistence type="predicted"/>
<name>A0ACC2B285_DIPCM</name>
<protein>
    <submittedName>
        <fullName evidence="1">Uncharacterized protein</fullName>
    </submittedName>
</protein>